<reference evidence="2 3" key="1">
    <citation type="journal article" date="2015" name="Genome Biol. Evol.">
        <title>Comparative Genomics of a Bacterivorous Green Alga Reveals Evolutionary Causalities and Consequences of Phago-Mixotrophic Mode of Nutrition.</title>
        <authorList>
            <person name="Burns J.A."/>
            <person name="Paasch A."/>
            <person name="Narechania A."/>
            <person name="Kim E."/>
        </authorList>
    </citation>
    <scope>NUCLEOTIDE SEQUENCE [LARGE SCALE GENOMIC DNA]</scope>
    <source>
        <strain evidence="2 3">PLY_AMNH</strain>
    </source>
</reference>
<feature type="compositionally biased region" description="Polar residues" evidence="1">
    <location>
        <begin position="38"/>
        <end position="52"/>
    </location>
</feature>
<keyword evidence="3" id="KW-1185">Reference proteome</keyword>
<protein>
    <submittedName>
        <fullName evidence="2">Uncharacterized protein</fullName>
    </submittedName>
</protein>
<organism evidence="2 3">
    <name type="scientific">Cymbomonas tetramitiformis</name>
    <dbReference type="NCBI Taxonomy" id="36881"/>
    <lineage>
        <taxon>Eukaryota</taxon>
        <taxon>Viridiplantae</taxon>
        <taxon>Chlorophyta</taxon>
        <taxon>Pyramimonadophyceae</taxon>
        <taxon>Pyramimonadales</taxon>
        <taxon>Pyramimonadaceae</taxon>
        <taxon>Cymbomonas</taxon>
    </lineage>
</organism>
<sequence>MANAWKERVEKENVQADKANAEAAIMRSDMDGSVASMGRSQASGGSKRSYTTQVLKGRLDELERELANEKSRREKVESDLAQLKK</sequence>
<evidence type="ECO:0000313" key="2">
    <source>
        <dbReference type="EMBL" id="KAK3251433.1"/>
    </source>
</evidence>
<dbReference type="EMBL" id="LGRX02026035">
    <property type="protein sequence ID" value="KAK3251433.1"/>
    <property type="molecule type" value="Genomic_DNA"/>
</dbReference>
<feature type="region of interest" description="Disordered" evidence="1">
    <location>
        <begin position="66"/>
        <end position="85"/>
    </location>
</feature>
<dbReference type="Proteomes" id="UP001190700">
    <property type="component" value="Unassembled WGS sequence"/>
</dbReference>
<evidence type="ECO:0000313" key="3">
    <source>
        <dbReference type="Proteomes" id="UP001190700"/>
    </source>
</evidence>
<accession>A0AAE0CBN4</accession>
<name>A0AAE0CBN4_9CHLO</name>
<comment type="caution">
    <text evidence="2">The sequence shown here is derived from an EMBL/GenBank/DDBJ whole genome shotgun (WGS) entry which is preliminary data.</text>
</comment>
<dbReference type="AlphaFoldDB" id="A0AAE0CBN4"/>
<feature type="region of interest" description="Disordered" evidence="1">
    <location>
        <begin position="31"/>
        <end position="52"/>
    </location>
</feature>
<evidence type="ECO:0000256" key="1">
    <source>
        <dbReference type="SAM" id="MobiDB-lite"/>
    </source>
</evidence>
<proteinExistence type="predicted"/>
<gene>
    <name evidence="2" type="ORF">CYMTET_39226</name>
</gene>
<feature type="compositionally biased region" description="Basic and acidic residues" evidence="1">
    <location>
        <begin position="66"/>
        <end position="78"/>
    </location>
</feature>